<dbReference type="PANTHER" id="PTHR34857:SF2">
    <property type="entry name" value="SLL0384 PROTEIN"/>
    <property type="match status" value="1"/>
</dbReference>
<dbReference type="PANTHER" id="PTHR34857">
    <property type="entry name" value="SLL0384 PROTEIN"/>
    <property type="match status" value="1"/>
</dbReference>
<evidence type="ECO:0000256" key="5">
    <source>
        <dbReference type="ARBA" id="ARBA00023136"/>
    </source>
</evidence>
<dbReference type="Pfam" id="PF02361">
    <property type="entry name" value="CbiQ"/>
    <property type="match status" value="1"/>
</dbReference>
<evidence type="ECO:0000256" key="6">
    <source>
        <dbReference type="SAM" id="Phobius"/>
    </source>
</evidence>
<accession>A0A7V5XG36</accession>
<feature type="transmembrane region" description="Helical" evidence="6">
    <location>
        <begin position="22"/>
        <end position="54"/>
    </location>
</feature>
<dbReference type="EMBL" id="DRWR01000058">
    <property type="protein sequence ID" value="HHQ15822.1"/>
    <property type="molecule type" value="Genomic_DNA"/>
</dbReference>
<name>A0A7V5XG36_9BACT</name>
<dbReference type="InterPro" id="IPR012809">
    <property type="entry name" value="ECF_CbiQ"/>
</dbReference>
<comment type="subcellular location">
    <subcellularLocation>
        <location evidence="1">Cell membrane</location>
        <topology evidence="1">Multi-pass membrane protein</topology>
    </subcellularLocation>
</comment>
<keyword evidence="5 6" id="KW-0472">Membrane</keyword>
<dbReference type="InterPro" id="IPR003339">
    <property type="entry name" value="ABC/ECF_trnsptr_transmembrane"/>
</dbReference>
<dbReference type="GO" id="GO:0043190">
    <property type="term" value="C:ATP-binding cassette (ABC) transporter complex"/>
    <property type="evidence" value="ECO:0007669"/>
    <property type="project" value="InterPro"/>
</dbReference>
<gene>
    <name evidence="7" type="primary">cbiQ</name>
    <name evidence="7" type="ORF">ENM15_03270</name>
</gene>
<keyword evidence="4 6" id="KW-1133">Transmembrane helix</keyword>
<evidence type="ECO:0000256" key="4">
    <source>
        <dbReference type="ARBA" id="ARBA00022989"/>
    </source>
</evidence>
<evidence type="ECO:0000256" key="2">
    <source>
        <dbReference type="ARBA" id="ARBA00022475"/>
    </source>
</evidence>
<evidence type="ECO:0000313" key="7">
    <source>
        <dbReference type="EMBL" id="HHQ15822.1"/>
    </source>
</evidence>
<reference evidence="7" key="1">
    <citation type="journal article" date="2020" name="mSystems">
        <title>Genome- and Community-Level Interaction Insights into Carbon Utilization and Element Cycling Functions of Hydrothermarchaeota in Hydrothermal Sediment.</title>
        <authorList>
            <person name="Zhou Z."/>
            <person name="Liu Y."/>
            <person name="Xu W."/>
            <person name="Pan J."/>
            <person name="Luo Z.H."/>
            <person name="Li M."/>
        </authorList>
    </citation>
    <scope>NUCLEOTIDE SEQUENCE [LARGE SCALE GENOMIC DNA]</scope>
    <source>
        <strain evidence="7">SpSt-106</strain>
    </source>
</reference>
<feature type="transmembrane region" description="Helical" evidence="6">
    <location>
        <begin position="104"/>
        <end position="132"/>
    </location>
</feature>
<evidence type="ECO:0000256" key="3">
    <source>
        <dbReference type="ARBA" id="ARBA00022692"/>
    </source>
</evidence>
<evidence type="ECO:0000256" key="1">
    <source>
        <dbReference type="ARBA" id="ARBA00004651"/>
    </source>
</evidence>
<dbReference type="CDD" id="cd16914">
    <property type="entry name" value="EcfT"/>
    <property type="match status" value="1"/>
</dbReference>
<comment type="caution">
    <text evidence="7">The sequence shown here is derived from an EMBL/GenBank/DDBJ whole genome shotgun (WGS) entry which is preliminary data.</text>
</comment>
<feature type="transmembrane region" description="Helical" evidence="6">
    <location>
        <begin position="66"/>
        <end position="84"/>
    </location>
</feature>
<dbReference type="NCBIfam" id="TIGR02454">
    <property type="entry name" value="ECF_T_CbiQ"/>
    <property type="match status" value="1"/>
</dbReference>
<keyword evidence="2" id="KW-1003">Cell membrane</keyword>
<dbReference type="InterPro" id="IPR051611">
    <property type="entry name" value="ECF_transporter_component"/>
</dbReference>
<feature type="transmembrane region" description="Helical" evidence="6">
    <location>
        <begin position="230"/>
        <end position="249"/>
    </location>
</feature>
<organism evidence="7">
    <name type="scientific">Thermodesulfobacterium geofontis</name>
    <dbReference type="NCBI Taxonomy" id="1295609"/>
    <lineage>
        <taxon>Bacteria</taxon>
        <taxon>Pseudomonadati</taxon>
        <taxon>Thermodesulfobacteriota</taxon>
        <taxon>Thermodesulfobacteria</taxon>
        <taxon>Thermodesulfobacteriales</taxon>
        <taxon>Thermodesulfobacteriaceae</taxon>
        <taxon>Thermodesulfobacterium</taxon>
    </lineage>
</organism>
<dbReference type="GO" id="GO:0006824">
    <property type="term" value="P:cobalt ion transport"/>
    <property type="evidence" value="ECO:0007669"/>
    <property type="project" value="InterPro"/>
</dbReference>
<protein>
    <submittedName>
        <fullName evidence="7">Cobalt ECF transporter T component CbiQ</fullName>
    </submittedName>
</protein>
<keyword evidence="3 6" id="KW-0812">Transmembrane</keyword>
<proteinExistence type="predicted"/>
<sequence length="250" mass="28934">MHLEVFAEGDSFLHKLDPRIKILVFLSFGILCAISKGILIPSLYFILSLFFILIAKLNFKNLLNRLVGANFFILFIWIFIPLSYKSNPHIEIGSLKISYEGIKYALSITIKCNAIILATIALLSTSTIFSIAHAMLHLKLPHKLVTIFFLFYRYISVLHEEYVKIRRAVLARGFKPKTNLHTYKTYAYIVSALLIKSFERSEEIYKAMLARGFRGFFPLFEHFKLRKIDLAFGIGASFVIIFIYIWGLYR</sequence>
<dbReference type="AlphaFoldDB" id="A0A7V5XG36"/>